<dbReference type="Proteomes" id="UP000441336">
    <property type="component" value="Unassembled WGS sequence"/>
</dbReference>
<feature type="domain" description="DUF4062" evidence="1">
    <location>
        <begin position="6"/>
        <end position="87"/>
    </location>
</feature>
<evidence type="ECO:0000313" key="2">
    <source>
        <dbReference type="EMBL" id="MVN79255.1"/>
    </source>
</evidence>
<dbReference type="InterPro" id="IPR025139">
    <property type="entry name" value="DUF4062"/>
</dbReference>
<keyword evidence="3" id="KW-1185">Reference proteome</keyword>
<organism evidence="2 3">
    <name type="scientific">Hymenobacter ginkgonis</name>
    <dbReference type="NCBI Taxonomy" id="2682976"/>
    <lineage>
        <taxon>Bacteria</taxon>
        <taxon>Pseudomonadati</taxon>
        <taxon>Bacteroidota</taxon>
        <taxon>Cytophagia</taxon>
        <taxon>Cytophagales</taxon>
        <taxon>Hymenobacteraceae</taxon>
        <taxon>Hymenobacter</taxon>
    </lineage>
</organism>
<gene>
    <name evidence="2" type="ORF">GO988_23225</name>
</gene>
<comment type="caution">
    <text evidence="2">The sequence shown here is derived from an EMBL/GenBank/DDBJ whole genome shotgun (WGS) entry which is preliminary data.</text>
</comment>
<dbReference type="AlphaFoldDB" id="A0A7K1TLH7"/>
<reference evidence="2 3" key="1">
    <citation type="submission" date="2019-12" db="EMBL/GenBank/DDBJ databases">
        <title>Hymenobacter sp. HMF4947 Genome sequencing and assembly.</title>
        <authorList>
            <person name="Kang H."/>
            <person name="Cha I."/>
            <person name="Kim H."/>
            <person name="Joh K."/>
        </authorList>
    </citation>
    <scope>NUCLEOTIDE SEQUENCE [LARGE SCALE GENOMIC DNA]</scope>
    <source>
        <strain evidence="2 3">HMF4947</strain>
    </source>
</reference>
<name>A0A7K1TLH7_9BACT</name>
<evidence type="ECO:0000313" key="3">
    <source>
        <dbReference type="Proteomes" id="UP000441336"/>
    </source>
</evidence>
<accession>A0A7K1TLH7</accession>
<proteinExistence type="predicted"/>
<protein>
    <submittedName>
        <fullName evidence="2">DUF4062 domain-containing protein</fullName>
    </submittedName>
</protein>
<dbReference type="Pfam" id="PF13271">
    <property type="entry name" value="DUF4062"/>
    <property type="match status" value="1"/>
</dbReference>
<evidence type="ECO:0000259" key="1">
    <source>
        <dbReference type="Pfam" id="PF13271"/>
    </source>
</evidence>
<dbReference type="EMBL" id="WQKZ01000012">
    <property type="protein sequence ID" value="MVN79255.1"/>
    <property type="molecule type" value="Genomic_DNA"/>
</dbReference>
<sequence>MDKRYQVFISSTFADLTEERSKVQQAIMELDCIPAGMEVFPAIDEEQFEFIKKVIDDCDYYLLIIGGRYGSLSDAGVSYTELEYDYAVSKGIKVMAFLHEKPEEISAGKSEQDATSRGKLLAFREKVSTNRLIKFWKTANELPGLVALSLAKTIKTYPAIGWIRASAAQDPEVYKELSDLRKQNQELKDAARQTATLGQSQGLAGLDDTVVIKGTAKTMAAGIAESFSWEISLTWGSLFGLIAPYLLSPQEDGSVADKLTSLLYTRSNNKKEGYVIGKKITTSVFQTVKIHFKALGLIALKPAAAKLYWSLTTVGEQELISLRAVKRKPE</sequence>